<keyword evidence="3" id="KW-1185">Reference proteome</keyword>
<gene>
    <name evidence="2" type="ORF">GSTUAT00006719001</name>
</gene>
<evidence type="ECO:0000313" key="2">
    <source>
        <dbReference type="EMBL" id="CUS09199.1"/>
    </source>
</evidence>
<dbReference type="AlphaFoldDB" id="A0A292PNS2"/>
<sequence>MEETIVMWVVLGTIFVEACLDFCTVMTPVHHARSAVEEESEGESCGVGFATASWQNIYAQMDNNAKWVLASGRSVENVIYEACKLMNSRTREWSPARFFILDILDPVVKGWFRENEWAEITARLSPLPDPESMLLDSLKRFRTIETTTMLREVLTSGLLPNAATYDQTLHSILQWAEMVIRKYLMLLEAPTNPLTRQHQEGWYGYNIWSHILDDCFLDLKGLTVERKEVHCQASSERKNRHRESPTERRRVGNRLDGIIHTLEDRPLEYGGMEDGPTFSDVKNTKWLSDKFKLVENLRDMLSRLHEEVHYDSRITRLVKVVGILTGGLRLQYSLLGYPGVGYVCLLQSGEVMQVPITVKGLPLLLDMLAVVSQLKQVIKLSFEAVENRFFAQKEDASCDGLVGGNAMRSQARLGWAPCTP</sequence>
<protein>
    <submittedName>
        <fullName evidence="2">Uncharacterized protein</fullName>
    </submittedName>
</protein>
<evidence type="ECO:0000313" key="3">
    <source>
        <dbReference type="Proteomes" id="UP001412239"/>
    </source>
</evidence>
<organism evidence="2 3">
    <name type="scientific">Tuber aestivum</name>
    <name type="common">summer truffle</name>
    <dbReference type="NCBI Taxonomy" id="59557"/>
    <lineage>
        <taxon>Eukaryota</taxon>
        <taxon>Fungi</taxon>
        <taxon>Dikarya</taxon>
        <taxon>Ascomycota</taxon>
        <taxon>Pezizomycotina</taxon>
        <taxon>Pezizomycetes</taxon>
        <taxon>Pezizales</taxon>
        <taxon>Tuberaceae</taxon>
        <taxon>Tuber</taxon>
    </lineage>
</organism>
<proteinExistence type="predicted"/>
<feature type="chain" id="PRO_5012742214" evidence="1">
    <location>
        <begin position="19"/>
        <end position="420"/>
    </location>
</feature>
<feature type="signal peptide" evidence="1">
    <location>
        <begin position="1"/>
        <end position="18"/>
    </location>
</feature>
<dbReference type="EMBL" id="LN891094">
    <property type="protein sequence ID" value="CUS09199.1"/>
    <property type="molecule type" value="Genomic_DNA"/>
</dbReference>
<keyword evidence="1" id="KW-0732">Signal</keyword>
<dbReference type="Proteomes" id="UP001412239">
    <property type="component" value="Unassembled WGS sequence"/>
</dbReference>
<reference evidence="2" key="1">
    <citation type="submission" date="2015-10" db="EMBL/GenBank/DDBJ databases">
        <authorList>
            <person name="Regsiter A."/>
            <person name="william w."/>
        </authorList>
    </citation>
    <scope>NUCLEOTIDE SEQUENCE</scope>
    <source>
        <strain evidence="2">Montdore</strain>
    </source>
</reference>
<name>A0A292PNS2_9PEZI</name>
<accession>A0A292PNS2</accession>
<evidence type="ECO:0000256" key="1">
    <source>
        <dbReference type="SAM" id="SignalP"/>
    </source>
</evidence>